<accession>A0A5C4WFK7</accession>
<dbReference type="InterPro" id="IPR015797">
    <property type="entry name" value="NUDIX_hydrolase-like_dom_sf"/>
</dbReference>
<dbReference type="InterPro" id="IPR000086">
    <property type="entry name" value="NUDIX_hydrolase_dom"/>
</dbReference>
<dbReference type="Proteomes" id="UP000312512">
    <property type="component" value="Unassembled WGS sequence"/>
</dbReference>
<evidence type="ECO:0000313" key="2">
    <source>
        <dbReference type="EMBL" id="KAB8193807.1"/>
    </source>
</evidence>
<sequence length="191" mass="20326">MEVVTVSREEIGTVLARYLAAAPDRGLDAAPLVSALGLAGDVASRKTFPLHVTCSAAVVDAVGDVLMVRHRAQRRWRLPGGHIEPQDPSMYGAALRGLEAATGVAWHHTVSSAADDDVPVDISIHSVPADPVKGEPSHVHADFRYAFTAGEFGMSMDAGGDTAFAWRPPYDLPSSRFGAMPFAYHGHGWKA</sequence>
<keyword evidence="3" id="KW-1185">Reference proteome</keyword>
<organism evidence="2 3">
    <name type="scientific">Nonomuraea phyllanthi</name>
    <dbReference type="NCBI Taxonomy" id="2219224"/>
    <lineage>
        <taxon>Bacteria</taxon>
        <taxon>Bacillati</taxon>
        <taxon>Actinomycetota</taxon>
        <taxon>Actinomycetes</taxon>
        <taxon>Streptosporangiales</taxon>
        <taxon>Streptosporangiaceae</taxon>
        <taxon>Nonomuraea</taxon>
    </lineage>
</organism>
<evidence type="ECO:0000313" key="3">
    <source>
        <dbReference type="Proteomes" id="UP000312512"/>
    </source>
</evidence>
<dbReference type="Gene3D" id="3.90.79.10">
    <property type="entry name" value="Nucleoside Triphosphate Pyrophosphohydrolase"/>
    <property type="match status" value="1"/>
</dbReference>
<feature type="domain" description="Nudix hydrolase" evidence="1">
    <location>
        <begin position="50"/>
        <end position="104"/>
    </location>
</feature>
<dbReference type="EMBL" id="VDLX02000007">
    <property type="protein sequence ID" value="KAB8193807.1"/>
    <property type="molecule type" value="Genomic_DNA"/>
</dbReference>
<gene>
    <name evidence="2" type="ORF">FH608_021685</name>
</gene>
<comment type="caution">
    <text evidence="2">The sequence shown here is derived from an EMBL/GenBank/DDBJ whole genome shotgun (WGS) entry which is preliminary data.</text>
</comment>
<protein>
    <submittedName>
        <fullName evidence="2">NUDIX domain-containing protein</fullName>
    </submittedName>
</protein>
<dbReference type="AlphaFoldDB" id="A0A5C4WFK7"/>
<dbReference type="SUPFAM" id="SSF55811">
    <property type="entry name" value="Nudix"/>
    <property type="match status" value="1"/>
</dbReference>
<dbReference type="RefSeq" id="WP_139632359.1">
    <property type="nucleotide sequence ID" value="NZ_VDLX02000007.1"/>
</dbReference>
<proteinExistence type="predicted"/>
<reference evidence="2 3" key="1">
    <citation type="submission" date="2019-10" db="EMBL/GenBank/DDBJ databases">
        <title>Nonomuraea sp. nov., isolated from Phyllanthus amarus.</title>
        <authorList>
            <person name="Klykleung N."/>
            <person name="Tanasupawat S."/>
        </authorList>
    </citation>
    <scope>NUCLEOTIDE SEQUENCE [LARGE SCALE GENOMIC DNA]</scope>
    <source>
        <strain evidence="2 3">PA1-10</strain>
    </source>
</reference>
<dbReference type="Pfam" id="PF00293">
    <property type="entry name" value="NUDIX"/>
    <property type="match status" value="1"/>
</dbReference>
<evidence type="ECO:0000259" key="1">
    <source>
        <dbReference type="Pfam" id="PF00293"/>
    </source>
</evidence>
<dbReference type="OrthoDB" id="129709at2"/>
<name>A0A5C4WFK7_9ACTN</name>